<reference evidence="1" key="1">
    <citation type="submission" date="2008-01" db="EMBL/GenBank/DDBJ databases">
        <title>NEDO functional analysis of protein and research application project.</title>
        <authorList>
            <person name="Wakamatsu A."/>
            <person name="Yamamoto J."/>
            <person name="Kimura K."/>
            <person name="Kaida T."/>
            <person name="Tsuchiya K."/>
            <person name="Iida Y."/>
            <person name="Takayama Y."/>
            <person name="Murakawa K."/>
            <person name="Kanehori K."/>
            <person name="Andoh T."/>
            <person name="Kagawa N."/>
            <person name="Sato R."/>
            <person name="Kawamura Y."/>
            <person name="Tanaka S."/>
            <person name="Kisu Y."/>
            <person name="Sugano S."/>
            <person name="Goshima N."/>
            <person name="Nomura N."/>
            <person name="Isogai T."/>
        </authorList>
    </citation>
    <scope>NUCLEOTIDE SEQUENCE</scope>
</reference>
<name>B2R594_HUMAN</name>
<dbReference type="EMBL" id="AK312105">
    <property type="protein sequence ID" value="BAG35041.1"/>
    <property type="molecule type" value="mRNA"/>
</dbReference>
<accession>B2R594</accession>
<evidence type="ECO:0000313" key="1">
    <source>
        <dbReference type="EMBL" id="BAG35041.1"/>
    </source>
</evidence>
<organism evidence="1">
    <name type="scientific">Homo sapiens</name>
    <name type="common">Human</name>
    <dbReference type="NCBI Taxonomy" id="9606"/>
    <lineage>
        <taxon>Eukaryota</taxon>
        <taxon>Metazoa</taxon>
        <taxon>Chordata</taxon>
        <taxon>Craniata</taxon>
        <taxon>Vertebrata</taxon>
        <taxon>Euteleostomi</taxon>
        <taxon>Mammalia</taxon>
        <taxon>Eutheria</taxon>
        <taxon>Euarchontoglires</taxon>
        <taxon>Primates</taxon>
        <taxon>Haplorrhini</taxon>
        <taxon>Catarrhini</taxon>
        <taxon>Hominidae</taxon>
        <taxon>Homo</taxon>
    </lineage>
</organism>
<dbReference type="AlphaFoldDB" id="B2R594"/>
<protein>
    <submittedName>
        <fullName evidence="1">cDNA, FLJ92387</fullName>
    </submittedName>
</protein>
<sequence>MWNSKIPLDFLSSSVFGQWRPIRAQH</sequence>
<proteinExistence type="evidence at transcript level"/>